<feature type="transmembrane region" description="Helical" evidence="11">
    <location>
        <begin position="84"/>
        <end position="105"/>
    </location>
</feature>
<evidence type="ECO:0000256" key="2">
    <source>
        <dbReference type="ARBA" id="ARBA00004370"/>
    </source>
</evidence>
<organism evidence="12 13">
    <name type="scientific">Penicillium nordicum</name>
    <dbReference type="NCBI Taxonomy" id="229535"/>
    <lineage>
        <taxon>Eukaryota</taxon>
        <taxon>Fungi</taxon>
        <taxon>Dikarya</taxon>
        <taxon>Ascomycota</taxon>
        <taxon>Pezizomycotina</taxon>
        <taxon>Eurotiomycetes</taxon>
        <taxon>Eurotiomycetidae</taxon>
        <taxon>Eurotiales</taxon>
        <taxon>Aspergillaceae</taxon>
        <taxon>Penicillium</taxon>
    </lineage>
</organism>
<dbReference type="AlphaFoldDB" id="A0A0M8PAE3"/>
<evidence type="ECO:0000313" key="13">
    <source>
        <dbReference type="Proteomes" id="UP000037696"/>
    </source>
</evidence>
<keyword evidence="8 11" id="KW-0472">Membrane</keyword>
<keyword evidence="6 11" id="KW-1133">Transmembrane helix</keyword>
<keyword evidence="7 11" id="KW-0496">Mitochondrion</keyword>
<comment type="subcellular location">
    <subcellularLocation>
        <location evidence="2">Membrane</location>
    </subcellularLocation>
    <subcellularLocation>
        <location evidence="11">Mitochondrion inner membrane</location>
        <topology evidence="11">Single-pass membrane protein</topology>
    </subcellularLocation>
</comment>
<keyword evidence="5 11" id="KW-0812">Transmembrane</keyword>
<evidence type="ECO:0000256" key="4">
    <source>
        <dbReference type="ARBA" id="ARBA00018170"/>
    </source>
</evidence>
<keyword evidence="11" id="KW-0999">Mitochondrion inner membrane</keyword>
<protein>
    <recommendedName>
        <fullName evidence="4 11">MICOS complex subunit MIC12</fullName>
    </recommendedName>
    <alternativeName>
        <fullName evidence="10 11">Altered inheritance of mitochondria protein 5, mitochondrial</fullName>
    </alternativeName>
    <alternativeName>
        <fullName evidence="9 11">Found in mitochondrial proteome protein 51</fullName>
    </alternativeName>
</protein>
<dbReference type="InterPro" id="IPR031463">
    <property type="entry name" value="Mic12"/>
</dbReference>
<dbReference type="GO" id="GO:0042407">
    <property type="term" value="P:cristae formation"/>
    <property type="evidence" value="ECO:0007669"/>
    <property type="project" value="InterPro"/>
</dbReference>
<dbReference type="Proteomes" id="UP000037696">
    <property type="component" value="Unassembled WGS sequence"/>
</dbReference>
<dbReference type="GO" id="GO:0061617">
    <property type="term" value="C:MICOS complex"/>
    <property type="evidence" value="ECO:0007669"/>
    <property type="project" value="UniProtKB-UniRule"/>
</dbReference>
<comment type="caution">
    <text evidence="12">The sequence shown here is derived from an EMBL/GenBank/DDBJ whole genome shotgun (WGS) entry which is preliminary data.</text>
</comment>
<comment type="function">
    <text evidence="1 11">Component of the MICOS complex, a large protein complex of the mitochondrial inner membrane that plays crucial roles in the maintenance of crista junctions, inner membrane architecture, and formation of contact sites to the outer membrane.</text>
</comment>
<dbReference type="EMBL" id="LHQQ01000069">
    <property type="protein sequence ID" value="KOS44021.1"/>
    <property type="molecule type" value="Genomic_DNA"/>
</dbReference>
<reference evidence="12 13" key="1">
    <citation type="submission" date="2015-08" db="EMBL/GenBank/DDBJ databases">
        <title>Genome sequencing of Penicillium nordicum.</title>
        <authorList>
            <person name="Nguyen H.D."/>
            <person name="Seifert K.A."/>
        </authorList>
    </citation>
    <scope>NUCLEOTIDE SEQUENCE [LARGE SCALE GENOMIC DNA]</scope>
    <source>
        <strain evidence="12 13">DAOMC 185683</strain>
    </source>
</reference>
<comment type="subunit">
    <text evidence="11">Component of the mitochondrial contact site and cristae organizing system (MICOS) complex.</text>
</comment>
<dbReference type="Pfam" id="PF17050">
    <property type="entry name" value="AIM5"/>
    <property type="match status" value="1"/>
</dbReference>
<evidence type="ECO:0000313" key="12">
    <source>
        <dbReference type="EMBL" id="KOS44021.1"/>
    </source>
</evidence>
<proteinExistence type="inferred from homology"/>
<name>A0A0M8PAE3_9EURO</name>
<evidence type="ECO:0000256" key="5">
    <source>
        <dbReference type="ARBA" id="ARBA00022692"/>
    </source>
</evidence>
<evidence type="ECO:0000256" key="7">
    <source>
        <dbReference type="ARBA" id="ARBA00023128"/>
    </source>
</evidence>
<evidence type="ECO:0000256" key="3">
    <source>
        <dbReference type="ARBA" id="ARBA00009188"/>
    </source>
</evidence>
<evidence type="ECO:0000256" key="10">
    <source>
        <dbReference type="ARBA" id="ARBA00032985"/>
    </source>
</evidence>
<evidence type="ECO:0000256" key="9">
    <source>
        <dbReference type="ARBA" id="ARBA00032159"/>
    </source>
</evidence>
<evidence type="ECO:0000256" key="1">
    <source>
        <dbReference type="ARBA" id="ARBA00002689"/>
    </source>
</evidence>
<gene>
    <name evidence="12" type="ORF">ACN38_g5089</name>
</gene>
<dbReference type="GO" id="GO:0044284">
    <property type="term" value="C:mitochondrial crista junction"/>
    <property type="evidence" value="ECO:0007669"/>
    <property type="project" value="InterPro"/>
</dbReference>
<keyword evidence="13" id="KW-1185">Reference proteome</keyword>
<evidence type="ECO:0000256" key="6">
    <source>
        <dbReference type="ARBA" id="ARBA00022989"/>
    </source>
</evidence>
<evidence type="ECO:0000256" key="11">
    <source>
        <dbReference type="RuleBase" id="RU363010"/>
    </source>
</evidence>
<dbReference type="OrthoDB" id="4037694at2759"/>
<comment type="similarity">
    <text evidence="3 11">Belongs to the MICOS complex subunit Mic12 family.</text>
</comment>
<accession>A0A0M8PAE3</accession>
<evidence type="ECO:0000256" key="8">
    <source>
        <dbReference type="ARBA" id="ARBA00023136"/>
    </source>
</evidence>
<sequence>MFGPEELARPIGALPPPVRLQFSAFTLLCLFEDVQLLGYISAELFACQEKRLCNHEILVQSFVFSVHPHEQIINSATPNTTTNMGFFTGFFGGFVFTSSVLYITVQVHRSTRISQRKAIHAQVEQIDWLTSSAGAYDRRFLPEDLTRQRREELEAQKQPEPTMKEILKHEWNKEVEVLTRKAYETRWEDVRGAAVEGWKAAARVVKRE</sequence>